<dbReference type="GO" id="GO:0006265">
    <property type="term" value="P:DNA topological change"/>
    <property type="evidence" value="ECO:0007669"/>
    <property type="project" value="InterPro"/>
</dbReference>
<evidence type="ECO:0000256" key="1">
    <source>
        <dbReference type="ARBA" id="ARBA00000185"/>
    </source>
</evidence>
<accession>A0A5S9M4G8</accession>
<evidence type="ECO:0000256" key="4">
    <source>
        <dbReference type="ARBA" id="ARBA00023125"/>
    </source>
</evidence>
<dbReference type="InterPro" id="IPR002205">
    <property type="entry name" value="Topo_IIA_dom_A"/>
</dbReference>
<dbReference type="Gene3D" id="3.90.199.10">
    <property type="entry name" value="Topoisomerase II, domain 5"/>
    <property type="match status" value="1"/>
</dbReference>
<gene>
    <name evidence="8" type="ORF">BsIDN1_00140</name>
</gene>
<dbReference type="Proteomes" id="UP000464658">
    <property type="component" value="Chromosome"/>
</dbReference>
<dbReference type="AlphaFoldDB" id="A0A5S9M4G8"/>
<comment type="catalytic activity">
    <reaction evidence="1">
        <text>ATP-dependent breakage, passage and rejoining of double-stranded DNA.</text>
        <dbReference type="EC" id="5.6.2.2"/>
    </reaction>
</comment>
<comment type="similarity">
    <text evidence="2">Belongs to the type II topoisomerase GyrA/ParC subunit family.</text>
</comment>
<dbReference type="InterPro" id="IPR050220">
    <property type="entry name" value="Type_II_DNA_Topoisomerases"/>
</dbReference>
<evidence type="ECO:0000256" key="2">
    <source>
        <dbReference type="ARBA" id="ARBA00008263"/>
    </source>
</evidence>
<dbReference type="PROSITE" id="PS52040">
    <property type="entry name" value="TOPO_IIA"/>
    <property type="match status" value="1"/>
</dbReference>
<dbReference type="GO" id="GO:0003677">
    <property type="term" value="F:DNA binding"/>
    <property type="evidence" value="ECO:0007669"/>
    <property type="project" value="UniProtKB-UniRule"/>
</dbReference>
<keyword evidence="3" id="KW-0799">Topoisomerase</keyword>
<comment type="caution">
    <text evidence="6">Lacks conserved residue(s) required for the propagation of feature annotation.</text>
</comment>
<protein>
    <recommendedName>
        <fullName evidence="7">Topo IIA-type catalytic domain-containing protein</fullName>
    </recommendedName>
</protein>
<evidence type="ECO:0000259" key="7">
    <source>
        <dbReference type="PROSITE" id="PS52040"/>
    </source>
</evidence>
<evidence type="ECO:0000256" key="5">
    <source>
        <dbReference type="ARBA" id="ARBA00023235"/>
    </source>
</evidence>
<keyword evidence="4 6" id="KW-0238">DNA-binding</keyword>
<dbReference type="Gene3D" id="3.30.1360.40">
    <property type="match status" value="1"/>
</dbReference>
<evidence type="ECO:0000256" key="6">
    <source>
        <dbReference type="PROSITE-ProRule" id="PRU01384"/>
    </source>
</evidence>
<dbReference type="EMBL" id="AP021906">
    <property type="protein sequence ID" value="BBP86396.1"/>
    <property type="molecule type" value="Genomic_DNA"/>
</dbReference>
<dbReference type="InterPro" id="IPR013758">
    <property type="entry name" value="Topo_IIA_A/C_ab"/>
</dbReference>
<dbReference type="PANTHER" id="PTHR43493:SF5">
    <property type="entry name" value="DNA GYRASE SUBUNIT A, CHLOROPLASTIC_MITOCHONDRIAL"/>
    <property type="match status" value="1"/>
</dbReference>
<feature type="domain" description="Topo IIA-type catalytic" evidence="7">
    <location>
        <begin position="1"/>
        <end position="81"/>
    </location>
</feature>
<evidence type="ECO:0000313" key="8">
    <source>
        <dbReference type="EMBL" id="BBP86396.1"/>
    </source>
</evidence>
<dbReference type="GO" id="GO:0005737">
    <property type="term" value="C:cytoplasm"/>
    <property type="evidence" value="ECO:0007669"/>
    <property type="project" value="TreeGrafter"/>
</dbReference>
<name>A0A5S9M4G8_BACIA</name>
<dbReference type="PANTHER" id="PTHR43493">
    <property type="entry name" value="DNA GYRASE/TOPOISOMERASE SUBUNIT A"/>
    <property type="match status" value="1"/>
</dbReference>
<dbReference type="SUPFAM" id="SSF56719">
    <property type="entry name" value="Type II DNA topoisomerase"/>
    <property type="match status" value="1"/>
</dbReference>
<proteinExistence type="inferred from homology"/>
<organism evidence="8 9">
    <name type="scientific">Bacillus safensis</name>
    <dbReference type="NCBI Taxonomy" id="561879"/>
    <lineage>
        <taxon>Bacteria</taxon>
        <taxon>Bacillati</taxon>
        <taxon>Bacillota</taxon>
        <taxon>Bacilli</taxon>
        <taxon>Bacillales</taxon>
        <taxon>Bacillaceae</taxon>
        <taxon>Bacillus</taxon>
    </lineage>
</organism>
<dbReference type="GO" id="GO:0034335">
    <property type="term" value="F:DNA negative supercoiling activity"/>
    <property type="evidence" value="ECO:0007669"/>
    <property type="project" value="UniProtKB-ARBA"/>
</dbReference>
<reference evidence="8 9" key="1">
    <citation type="submission" date="2019-12" db="EMBL/GenBank/DDBJ databases">
        <title>Full genome sequence of a Bacillus safensis strain isolated from commercially available natto in Indonesia.</title>
        <authorList>
            <person name="Yoshida M."/>
            <person name="Uomi M."/>
            <person name="Waturangi D."/>
            <person name="Ekaputri J.J."/>
            <person name="Setiamarga D.H.E."/>
        </authorList>
    </citation>
    <scope>NUCLEOTIDE SEQUENCE [LARGE SCALE GENOMIC DNA]</scope>
    <source>
        <strain evidence="8 9">IDN1</strain>
    </source>
</reference>
<dbReference type="Pfam" id="PF00521">
    <property type="entry name" value="DNA_topoisoIV"/>
    <property type="match status" value="1"/>
</dbReference>
<dbReference type="GO" id="GO:0009330">
    <property type="term" value="C:DNA topoisomerase type II (double strand cut, ATP-hydrolyzing) complex"/>
    <property type="evidence" value="ECO:0007669"/>
    <property type="project" value="TreeGrafter"/>
</dbReference>
<dbReference type="GO" id="GO:0005524">
    <property type="term" value="F:ATP binding"/>
    <property type="evidence" value="ECO:0007669"/>
    <property type="project" value="InterPro"/>
</dbReference>
<evidence type="ECO:0000313" key="9">
    <source>
        <dbReference type="Proteomes" id="UP000464658"/>
    </source>
</evidence>
<dbReference type="InterPro" id="IPR013760">
    <property type="entry name" value="Topo_IIA-like_dom_sf"/>
</dbReference>
<keyword evidence="5" id="KW-0413">Isomerase</keyword>
<sequence length="81" mass="9359">MCARKKIDGITDLRDESDRNGMRIVIELRRDANAHVLLNNLYKQTTLQTSFGINLLALVDGQPKVLSLKQCLEYYLEHQKK</sequence>
<evidence type="ECO:0000256" key="3">
    <source>
        <dbReference type="ARBA" id="ARBA00023029"/>
    </source>
</evidence>